<dbReference type="EMBL" id="ABWZ01000082">
    <property type="protein sequence ID" value="EEB22933.1"/>
    <property type="molecule type" value="Genomic_DNA"/>
</dbReference>
<dbReference type="Proteomes" id="UP000004849">
    <property type="component" value="Unassembled WGS sequence"/>
</dbReference>
<sequence>MLIHHVAARAGAVAVHVLAPRMSPVAEPVEAEGNPVAFEKARALVERKAHHIVERIEAVVLRPLSGGGRVAVIDPMVAPVVEEAQRTGGFFVVILHSQRGHPPCDALVAVQQRGRHGAGVRCVEMGYIRIGPHAPAVGRLITQRGIAAVLLEVHIGTVSVRAVVRAADDTRKATFTNTVGQLRLQRVVGAVAGMQVGPHAVLVHPAGNDIHYAAHSVRPVEYGRRTAQHLHAVGQQRLVGIGYGVSEDAGILRMSVYQHHQPGIAAAQSAQRNTARRAVRDAIAHHAARSGEQARHLLGKYRKQRGLHGLFKFVAVHYRDGL</sequence>
<dbReference type="AlphaFoldDB" id="B6W4W6"/>
<protein>
    <submittedName>
        <fullName evidence="1">Uncharacterized protein</fullName>
    </submittedName>
</protein>
<accession>B6W4W6</accession>
<proteinExistence type="predicted"/>
<evidence type="ECO:0000313" key="2">
    <source>
        <dbReference type="Proteomes" id="UP000004849"/>
    </source>
</evidence>
<organism evidence="1 2">
    <name type="scientific">Phocaeicola dorei DSM 17855</name>
    <dbReference type="NCBI Taxonomy" id="483217"/>
    <lineage>
        <taxon>Bacteria</taxon>
        <taxon>Pseudomonadati</taxon>
        <taxon>Bacteroidota</taxon>
        <taxon>Bacteroidia</taxon>
        <taxon>Bacteroidales</taxon>
        <taxon>Bacteroidaceae</taxon>
        <taxon>Phocaeicola</taxon>
    </lineage>
</organism>
<reference evidence="1 2" key="1">
    <citation type="submission" date="2008-10" db="EMBL/GenBank/DDBJ databases">
        <title>Draft genome sequence of Bacteroides dorei (DSM 17855).</title>
        <authorList>
            <person name="Sudarsanam P."/>
            <person name="Ley R."/>
            <person name="Guruge J."/>
            <person name="Turnbaugh P.J."/>
            <person name="Mahowald M."/>
            <person name="Liep D."/>
            <person name="Gordon J."/>
        </authorList>
    </citation>
    <scope>NUCLEOTIDE SEQUENCE [LARGE SCALE GENOMIC DNA]</scope>
    <source>
        <strain evidence="1 2">DSM 17855</strain>
    </source>
</reference>
<evidence type="ECO:0000313" key="1">
    <source>
        <dbReference type="EMBL" id="EEB22933.1"/>
    </source>
</evidence>
<name>B6W4W6_9BACT</name>
<reference evidence="1 2" key="2">
    <citation type="submission" date="2008-10" db="EMBL/GenBank/DDBJ databases">
        <authorList>
            <person name="Fulton L."/>
            <person name="Clifton S."/>
            <person name="Fulton B."/>
            <person name="Xu J."/>
            <person name="Minx P."/>
            <person name="Pepin K.H."/>
            <person name="Johnson M."/>
            <person name="Thiruvilangam P."/>
            <person name="Bhonagiri V."/>
            <person name="Nash W.E."/>
            <person name="Mardis E.R."/>
            <person name="Wilson R.K."/>
        </authorList>
    </citation>
    <scope>NUCLEOTIDE SEQUENCE [LARGE SCALE GENOMIC DNA]</scope>
    <source>
        <strain evidence="1 2">DSM 17855</strain>
    </source>
</reference>
<gene>
    <name evidence="1" type="ORF">BACDOR_04581</name>
</gene>
<dbReference type="HOGENOM" id="CLU_862364_0_0_10"/>